<organism evidence="3 4">
    <name type="scientific">Sphingomonas cynarae</name>
    <dbReference type="NCBI Taxonomy" id="930197"/>
    <lineage>
        <taxon>Bacteria</taxon>
        <taxon>Pseudomonadati</taxon>
        <taxon>Pseudomonadota</taxon>
        <taxon>Alphaproteobacteria</taxon>
        <taxon>Sphingomonadales</taxon>
        <taxon>Sphingomonadaceae</taxon>
        <taxon>Sphingomonas</taxon>
    </lineage>
</organism>
<evidence type="ECO:0000313" key="4">
    <source>
        <dbReference type="Proteomes" id="UP001500523"/>
    </source>
</evidence>
<proteinExistence type="predicted"/>
<sequence>MNNLLKIGYLVGAVLAAAPASATDFTFDLRNDGIGTPAVAWGNSFLYQATASSGEKLDVMVSGWSRQFNGSIKQGAVASWDPNGLGIYQQGESTAGALHQIDNVNGWEFLSFQFSKAVTLTSGVFNAYTLAKTDAYGAPITNLSGQVVYRDYRDNDAFLGWGNTAASWNSNLGLQNYNQATVFGSLSGSTNTSSNGTAAQTFNLMNAVGNTWLIGASINGPDNLNDAFKLAGLTVQTAGSSVVSPVPEPATWAMMLVGFGMVAGAARYRRRSTKVAFA</sequence>
<dbReference type="Proteomes" id="UP001500523">
    <property type="component" value="Unassembled WGS sequence"/>
</dbReference>
<evidence type="ECO:0000256" key="1">
    <source>
        <dbReference type="SAM" id="SignalP"/>
    </source>
</evidence>
<dbReference type="NCBIfam" id="TIGR02595">
    <property type="entry name" value="PEP_CTERM"/>
    <property type="match status" value="1"/>
</dbReference>
<dbReference type="NCBIfam" id="NF035944">
    <property type="entry name" value="PEPxxWA-CTERM"/>
    <property type="match status" value="1"/>
</dbReference>
<feature type="signal peptide" evidence="1">
    <location>
        <begin position="1"/>
        <end position="22"/>
    </location>
</feature>
<protein>
    <recommendedName>
        <fullName evidence="2">Ice-binding protein C-terminal domain-containing protein</fullName>
    </recommendedName>
</protein>
<accession>A0ABP7ETQ4</accession>
<keyword evidence="1" id="KW-0732">Signal</keyword>
<dbReference type="Pfam" id="PF07589">
    <property type="entry name" value="PEP-CTERM"/>
    <property type="match status" value="1"/>
</dbReference>
<dbReference type="EMBL" id="BAABBF010000010">
    <property type="protein sequence ID" value="GAA3721730.1"/>
    <property type="molecule type" value="Genomic_DNA"/>
</dbReference>
<evidence type="ECO:0000313" key="3">
    <source>
        <dbReference type="EMBL" id="GAA3721730.1"/>
    </source>
</evidence>
<feature type="chain" id="PRO_5046965273" description="Ice-binding protein C-terminal domain-containing protein" evidence="1">
    <location>
        <begin position="23"/>
        <end position="278"/>
    </location>
</feature>
<gene>
    <name evidence="3" type="ORF">GCM10022268_32420</name>
</gene>
<dbReference type="RefSeq" id="WP_344694436.1">
    <property type="nucleotide sequence ID" value="NZ_BAABBF010000010.1"/>
</dbReference>
<dbReference type="InterPro" id="IPR013424">
    <property type="entry name" value="Ice-binding_C"/>
</dbReference>
<keyword evidence="4" id="KW-1185">Reference proteome</keyword>
<name>A0ABP7ETQ4_9SPHN</name>
<comment type="caution">
    <text evidence="3">The sequence shown here is derived from an EMBL/GenBank/DDBJ whole genome shotgun (WGS) entry which is preliminary data.</text>
</comment>
<feature type="domain" description="Ice-binding protein C-terminal" evidence="2">
    <location>
        <begin position="245"/>
        <end position="270"/>
    </location>
</feature>
<evidence type="ECO:0000259" key="2">
    <source>
        <dbReference type="Pfam" id="PF07589"/>
    </source>
</evidence>
<reference evidence="4" key="1">
    <citation type="journal article" date="2019" name="Int. J. Syst. Evol. Microbiol.">
        <title>The Global Catalogue of Microorganisms (GCM) 10K type strain sequencing project: providing services to taxonomists for standard genome sequencing and annotation.</title>
        <authorList>
            <consortium name="The Broad Institute Genomics Platform"/>
            <consortium name="The Broad Institute Genome Sequencing Center for Infectious Disease"/>
            <person name="Wu L."/>
            <person name="Ma J."/>
        </authorList>
    </citation>
    <scope>NUCLEOTIDE SEQUENCE [LARGE SCALE GENOMIC DNA]</scope>
    <source>
        <strain evidence="4">JCM 17498</strain>
    </source>
</reference>